<dbReference type="GO" id="GO:0080120">
    <property type="term" value="P:CAAX-box protein maturation"/>
    <property type="evidence" value="ECO:0007669"/>
    <property type="project" value="UniProtKB-ARBA"/>
</dbReference>
<evidence type="ECO:0000259" key="2">
    <source>
        <dbReference type="Pfam" id="PF02517"/>
    </source>
</evidence>
<dbReference type="Proteomes" id="UP000199550">
    <property type="component" value="Unassembled WGS sequence"/>
</dbReference>
<keyword evidence="1" id="KW-0472">Membrane</keyword>
<evidence type="ECO:0000313" key="4">
    <source>
        <dbReference type="Proteomes" id="UP000199550"/>
    </source>
</evidence>
<evidence type="ECO:0000313" key="3">
    <source>
        <dbReference type="EMBL" id="SFK82165.1"/>
    </source>
</evidence>
<feature type="transmembrane region" description="Helical" evidence="1">
    <location>
        <begin position="153"/>
        <end position="172"/>
    </location>
</feature>
<feature type="transmembrane region" description="Helical" evidence="1">
    <location>
        <begin position="184"/>
        <end position="204"/>
    </location>
</feature>
<dbReference type="STRING" id="195913.SAMN04488004_102245"/>
<reference evidence="3 4" key="1">
    <citation type="submission" date="2016-10" db="EMBL/GenBank/DDBJ databases">
        <authorList>
            <person name="de Groot N.N."/>
        </authorList>
    </citation>
    <scope>NUCLEOTIDE SEQUENCE [LARGE SCALE GENOMIC DNA]</scope>
    <source>
        <strain evidence="3 4">DSM 16199</strain>
    </source>
</reference>
<proteinExistence type="predicted"/>
<evidence type="ECO:0000256" key="1">
    <source>
        <dbReference type="SAM" id="Phobius"/>
    </source>
</evidence>
<organism evidence="3 4">
    <name type="scientific">Loktanella salsilacus</name>
    <dbReference type="NCBI Taxonomy" id="195913"/>
    <lineage>
        <taxon>Bacteria</taxon>
        <taxon>Pseudomonadati</taxon>
        <taxon>Pseudomonadota</taxon>
        <taxon>Alphaproteobacteria</taxon>
        <taxon>Rhodobacterales</taxon>
        <taxon>Roseobacteraceae</taxon>
        <taxon>Loktanella</taxon>
    </lineage>
</organism>
<feature type="transmembrane region" description="Helical" evidence="1">
    <location>
        <begin position="12"/>
        <end position="32"/>
    </location>
</feature>
<dbReference type="InterPro" id="IPR003675">
    <property type="entry name" value="Rce1/LyrA-like_dom"/>
</dbReference>
<dbReference type="InterPro" id="IPR052710">
    <property type="entry name" value="CAAX_protease"/>
</dbReference>
<keyword evidence="1" id="KW-1133">Transmembrane helix</keyword>
<sequence>MRPFSTYGSRHPFAAAITVLALTMGWFILPLLLRGPVDVTNGTGVVDMTNLLPFIVNEAILVLALCLIVGLLRWGHATGLSGPVDPAGMRLALFILTPPVSIVAVTWLGFVSLEGGDVMRSSLWPIATLALMVGLFEELLFRGVLLHGLRAKFNAGWAIFASGVIFGLFHGVNALAGQDLTVTAIQIAGAGGLGLFFGAVTVQARSVWPAVALHALWDAFALSAPVAFDLLPQSDTMAAPQPGLPALIMPALLSLAAWIIHRRWCKRMARAASNQFDSN</sequence>
<keyword evidence="3" id="KW-0378">Hydrolase</keyword>
<gene>
    <name evidence="3" type="ORF">SAMN04488004_102245</name>
</gene>
<keyword evidence="1" id="KW-0812">Transmembrane</keyword>
<feature type="transmembrane region" description="Helical" evidence="1">
    <location>
        <begin position="243"/>
        <end position="260"/>
    </location>
</feature>
<dbReference type="GO" id="GO:0004175">
    <property type="term" value="F:endopeptidase activity"/>
    <property type="evidence" value="ECO:0007669"/>
    <property type="project" value="UniProtKB-ARBA"/>
</dbReference>
<feature type="transmembrane region" description="Helical" evidence="1">
    <location>
        <begin position="52"/>
        <end position="75"/>
    </location>
</feature>
<dbReference type="RefSeq" id="WP_090185246.1">
    <property type="nucleotide sequence ID" value="NZ_FOTF01000002.1"/>
</dbReference>
<dbReference type="AlphaFoldDB" id="A0A1I4CMN3"/>
<keyword evidence="3" id="KW-0645">Protease</keyword>
<accession>A0A1I4CMN3</accession>
<feature type="transmembrane region" description="Helical" evidence="1">
    <location>
        <begin position="211"/>
        <end position="231"/>
    </location>
</feature>
<dbReference type="PANTHER" id="PTHR36435">
    <property type="entry name" value="SLR1288 PROTEIN"/>
    <property type="match status" value="1"/>
</dbReference>
<name>A0A1I4CMN3_9RHOB</name>
<dbReference type="PANTHER" id="PTHR36435:SF1">
    <property type="entry name" value="CAAX AMINO TERMINAL PROTEASE FAMILY PROTEIN"/>
    <property type="match status" value="1"/>
</dbReference>
<protein>
    <submittedName>
        <fullName evidence="3">Membrane protease YdiL, CAAX protease family</fullName>
    </submittedName>
</protein>
<dbReference type="OrthoDB" id="193898at2"/>
<feature type="domain" description="CAAX prenyl protease 2/Lysostaphin resistance protein A-like" evidence="2">
    <location>
        <begin position="121"/>
        <end position="220"/>
    </location>
</feature>
<dbReference type="GO" id="GO:0006508">
    <property type="term" value="P:proteolysis"/>
    <property type="evidence" value="ECO:0007669"/>
    <property type="project" value="UniProtKB-KW"/>
</dbReference>
<keyword evidence="4" id="KW-1185">Reference proteome</keyword>
<dbReference type="Pfam" id="PF02517">
    <property type="entry name" value="Rce1-like"/>
    <property type="match status" value="1"/>
</dbReference>
<dbReference type="EMBL" id="FOTF01000002">
    <property type="protein sequence ID" value="SFK82165.1"/>
    <property type="molecule type" value="Genomic_DNA"/>
</dbReference>
<feature type="transmembrane region" description="Helical" evidence="1">
    <location>
        <begin position="87"/>
        <end position="110"/>
    </location>
</feature>
<feature type="transmembrane region" description="Helical" evidence="1">
    <location>
        <begin position="122"/>
        <end position="141"/>
    </location>
</feature>